<organism evidence="1 2">
    <name type="scientific">Photobacterium lutimaris</name>
    <dbReference type="NCBI Taxonomy" id="388278"/>
    <lineage>
        <taxon>Bacteria</taxon>
        <taxon>Pseudomonadati</taxon>
        <taxon>Pseudomonadota</taxon>
        <taxon>Gammaproteobacteria</taxon>
        <taxon>Vibrionales</taxon>
        <taxon>Vibrionaceae</taxon>
        <taxon>Photobacterium</taxon>
    </lineage>
</organism>
<reference evidence="1 2" key="1">
    <citation type="submission" date="2018-03" db="EMBL/GenBank/DDBJ databases">
        <title>Whole genome sequencing of Histamine producing bacteria.</title>
        <authorList>
            <person name="Butler K."/>
        </authorList>
    </citation>
    <scope>NUCLEOTIDE SEQUENCE [LARGE SCALE GENOMIC DNA]</scope>
    <source>
        <strain evidence="1 2">JCM 13586</strain>
    </source>
</reference>
<dbReference type="Pfam" id="PF00106">
    <property type="entry name" value="adh_short"/>
    <property type="match status" value="1"/>
</dbReference>
<dbReference type="Proteomes" id="UP000241222">
    <property type="component" value="Unassembled WGS sequence"/>
</dbReference>
<evidence type="ECO:0000313" key="2">
    <source>
        <dbReference type="Proteomes" id="UP000241222"/>
    </source>
</evidence>
<proteinExistence type="predicted"/>
<dbReference type="EMBL" id="PYMH01000006">
    <property type="protein sequence ID" value="PSU33206.1"/>
    <property type="molecule type" value="Genomic_DNA"/>
</dbReference>
<name>A0A2T3IXE5_9GAMM</name>
<dbReference type="InterPro" id="IPR051468">
    <property type="entry name" value="Fungal_SecMetab_SDRs"/>
</dbReference>
<dbReference type="OrthoDB" id="9785826at2"/>
<dbReference type="AlphaFoldDB" id="A0A2T3IXE5"/>
<protein>
    <submittedName>
        <fullName evidence="1">Cell-cell signaling protein</fullName>
    </submittedName>
</protein>
<keyword evidence="2" id="KW-1185">Reference proteome</keyword>
<dbReference type="PANTHER" id="PTHR43544:SF12">
    <property type="entry name" value="NAD(P)-BINDING ROSSMANN-FOLD SUPERFAMILY PROTEIN"/>
    <property type="match status" value="1"/>
</dbReference>
<gene>
    <name evidence="1" type="ORF">C9I99_13490</name>
</gene>
<comment type="caution">
    <text evidence="1">The sequence shown here is derived from an EMBL/GenBank/DDBJ whole genome shotgun (WGS) entry which is preliminary data.</text>
</comment>
<dbReference type="InterPro" id="IPR036291">
    <property type="entry name" value="NAD(P)-bd_dom_sf"/>
</dbReference>
<dbReference type="PANTHER" id="PTHR43544">
    <property type="entry name" value="SHORT-CHAIN DEHYDROGENASE/REDUCTASE"/>
    <property type="match status" value="1"/>
</dbReference>
<dbReference type="PRINTS" id="PR00081">
    <property type="entry name" value="GDHRDH"/>
</dbReference>
<dbReference type="GO" id="GO:0016491">
    <property type="term" value="F:oxidoreductase activity"/>
    <property type="evidence" value="ECO:0007669"/>
    <property type="project" value="TreeGrafter"/>
</dbReference>
<dbReference type="SUPFAM" id="SSF51735">
    <property type="entry name" value="NAD(P)-binding Rossmann-fold domains"/>
    <property type="match status" value="1"/>
</dbReference>
<accession>A0A2T3IXE5</accession>
<sequence>MFIGKKKVWIVGANGGLGLALTRHILAQGYQVTASTRRSSMALQQLQTSYSGQMTTVVGDLRQQNSETSPQLTAVFEQYGLPAWTINASGLLHSAPSGRMPEKRLSQISEPFLADNIHANTYSSIAIAQFLDRLYKREDPFRFLCLSAMVGSIADNHAGGWYSYRMSKAALNMFVKTLSIEWQRRFPQACIAALHPGTTDTSLSAPFQHSIRSDKLYSPQRSAERIFRVLRSLTPADTGKFLHWDSTTLPW</sequence>
<evidence type="ECO:0000313" key="1">
    <source>
        <dbReference type="EMBL" id="PSU33206.1"/>
    </source>
</evidence>
<dbReference type="InterPro" id="IPR002347">
    <property type="entry name" value="SDR_fam"/>
</dbReference>
<dbReference type="Gene3D" id="3.40.50.720">
    <property type="entry name" value="NAD(P)-binding Rossmann-like Domain"/>
    <property type="match status" value="1"/>
</dbReference>
<dbReference type="GO" id="GO:0005737">
    <property type="term" value="C:cytoplasm"/>
    <property type="evidence" value="ECO:0007669"/>
    <property type="project" value="TreeGrafter"/>
</dbReference>
<dbReference type="RefSeq" id="WP_107349418.1">
    <property type="nucleotide sequence ID" value="NZ_PYMH01000006.1"/>
</dbReference>